<evidence type="ECO:0000256" key="8">
    <source>
        <dbReference type="ARBA" id="ARBA00023136"/>
    </source>
</evidence>
<feature type="transmembrane region" description="Helical" evidence="9">
    <location>
        <begin position="215"/>
        <end position="234"/>
    </location>
</feature>
<keyword evidence="5 9" id="KW-0653">Protein transport</keyword>
<dbReference type="PRINTS" id="PR01755">
    <property type="entry name" value="SECFTRNLCASE"/>
</dbReference>
<dbReference type="GO" id="GO:0015450">
    <property type="term" value="F:protein-transporting ATPase activity"/>
    <property type="evidence" value="ECO:0007669"/>
    <property type="project" value="InterPro"/>
</dbReference>
<evidence type="ECO:0000256" key="3">
    <source>
        <dbReference type="ARBA" id="ARBA00022475"/>
    </source>
</evidence>
<evidence type="ECO:0000256" key="7">
    <source>
        <dbReference type="ARBA" id="ARBA00023010"/>
    </source>
</evidence>
<reference evidence="12 14" key="2">
    <citation type="submission" date="2018-08" db="EMBL/GenBank/DDBJ databases">
        <title>Genomic Encyclopedia of Archaeal and Bacterial Type Strains, Phase II (KMG-II): from individual species to whole genera.</title>
        <authorList>
            <person name="Goeker M."/>
        </authorList>
    </citation>
    <scope>NUCLEOTIDE SEQUENCE [LARGE SCALE GENOMIC DNA]</scope>
    <source>
        <strain evidence="12 14">DSM 2261</strain>
    </source>
</reference>
<evidence type="ECO:0000256" key="5">
    <source>
        <dbReference type="ARBA" id="ARBA00022927"/>
    </source>
</evidence>
<dbReference type="PANTHER" id="PTHR30081:SF8">
    <property type="entry name" value="PROTEIN TRANSLOCASE SUBUNIT SECF"/>
    <property type="match status" value="1"/>
</dbReference>
<evidence type="ECO:0000313" key="14">
    <source>
        <dbReference type="Proteomes" id="UP000256345"/>
    </source>
</evidence>
<comment type="function">
    <text evidence="9">Part of the Sec protein translocase complex. Interacts with the SecYEG preprotein conducting channel. SecDF uses the proton motive force (PMF) to complete protein translocation after the ATP-dependent function of SecA.</text>
</comment>
<dbReference type="EMBL" id="QUMU01000017">
    <property type="protein sequence ID" value="REG23171.1"/>
    <property type="molecule type" value="Genomic_DNA"/>
</dbReference>
<dbReference type="InterPro" id="IPR022813">
    <property type="entry name" value="SecD/SecF_arch_bac"/>
</dbReference>
<comment type="subunit">
    <text evidence="9">Forms a complex with SecD. Part of the essential Sec protein translocation apparatus which comprises SecA, SecYEG and auxiliary proteins SecDF. Other proteins may also be involved.</text>
</comment>
<protein>
    <recommendedName>
        <fullName evidence="9">Protein-export membrane protein SecF</fullName>
    </recommendedName>
</protein>
<dbReference type="RefSeq" id="WP_047856901.1">
    <property type="nucleotide sequence ID" value="NZ_CP011509.1"/>
</dbReference>
<dbReference type="KEGG" id="age:AA314_04249"/>
<dbReference type="NCBIfam" id="TIGR00916">
    <property type="entry name" value="2A0604s01"/>
    <property type="match status" value="1"/>
</dbReference>
<dbReference type="GO" id="GO:0065002">
    <property type="term" value="P:intracellular protein transmembrane transport"/>
    <property type="evidence" value="ECO:0007669"/>
    <property type="project" value="UniProtKB-UniRule"/>
</dbReference>
<feature type="transmembrane region" description="Helical" evidence="9">
    <location>
        <begin position="342"/>
        <end position="368"/>
    </location>
</feature>
<dbReference type="Gene3D" id="1.20.1640.10">
    <property type="entry name" value="Multidrug efflux transporter AcrB transmembrane domain"/>
    <property type="match status" value="1"/>
</dbReference>
<evidence type="ECO:0000313" key="13">
    <source>
        <dbReference type="Proteomes" id="UP000035579"/>
    </source>
</evidence>
<evidence type="ECO:0000256" key="9">
    <source>
        <dbReference type="HAMAP-Rule" id="MF_01464"/>
    </source>
</evidence>
<evidence type="ECO:0000256" key="2">
    <source>
        <dbReference type="ARBA" id="ARBA00022448"/>
    </source>
</evidence>
<dbReference type="InterPro" id="IPR005665">
    <property type="entry name" value="SecF_bac"/>
</dbReference>
<dbReference type="GO" id="GO:0043952">
    <property type="term" value="P:protein transport by the Sec complex"/>
    <property type="evidence" value="ECO:0007669"/>
    <property type="project" value="UniProtKB-UniRule"/>
</dbReference>
<dbReference type="InterPro" id="IPR055344">
    <property type="entry name" value="SecD_SecF_C_bact"/>
</dbReference>
<feature type="domain" description="Protein export membrane protein SecD/SecF C-terminal" evidence="10">
    <location>
        <begin position="191"/>
        <end position="370"/>
    </location>
</feature>
<evidence type="ECO:0000256" key="6">
    <source>
        <dbReference type="ARBA" id="ARBA00022989"/>
    </source>
</evidence>
<gene>
    <name evidence="9" type="primary">secF</name>
    <name evidence="11" type="ORF">AA314_04249</name>
    <name evidence="12" type="ORF">ATI61_11714</name>
</gene>
<dbReference type="InterPro" id="IPR022646">
    <property type="entry name" value="SecD/SecF_CS"/>
</dbReference>
<feature type="transmembrane region" description="Helical" evidence="9">
    <location>
        <begin position="318"/>
        <end position="336"/>
    </location>
</feature>
<name>A0AAC8TE90_9BACT</name>
<dbReference type="SUPFAM" id="SSF82866">
    <property type="entry name" value="Multidrug efflux transporter AcrB transmembrane domain"/>
    <property type="match status" value="1"/>
</dbReference>
<feature type="transmembrane region" description="Helical" evidence="9">
    <location>
        <begin position="20"/>
        <end position="39"/>
    </location>
</feature>
<keyword evidence="6 9" id="KW-1133">Transmembrane helix</keyword>
<dbReference type="NCBIfam" id="TIGR00966">
    <property type="entry name" value="transloc_SecF"/>
    <property type="match status" value="1"/>
</dbReference>
<dbReference type="GO" id="GO:0006605">
    <property type="term" value="P:protein targeting"/>
    <property type="evidence" value="ECO:0007669"/>
    <property type="project" value="UniProtKB-UniRule"/>
</dbReference>
<accession>A0AAC8TE90</accession>
<feature type="transmembrane region" description="Helical" evidence="9">
    <location>
        <begin position="265"/>
        <end position="287"/>
    </location>
</feature>
<keyword evidence="3 9" id="KW-1003">Cell membrane</keyword>
<organism evidence="11 13">
    <name type="scientific">Archangium gephyra</name>
    <dbReference type="NCBI Taxonomy" id="48"/>
    <lineage>
        <taxon>Bacteria</taxon>
        <taxon>Pseudomonadati</taxon>
        <taxon>Myxococcota</taxon>
        <taxon>Myxococcia</taxon>
        <taxon>Myxococcales</taxon>
        <taxon>Cystobacterineae</taxon>
        <taxon>Archangiaceae</taxon>
        <taxon>Archangium</taxon>
    </lineage>
</organism>
<dbReference type="Pfam" id="PF07549">
    <property type="entry name" value="Sec_GG"/>
    <property type="match status" value="1"/>
</dbReference>
<dbReference type="EMBL" id="CP011509">
    <property type="protein sequence ID" value="AKJ02623.1"/>
    <property type="molecule type" value="Genomic_DNA"/>
</dbReference>
<comment type="subcellular location">
    <subcellularLocation>
        <location evidence="1 9">Cell membrane</location>
        <topology evidence="1 9">Multi-pass membrane protein</topology>
    </subcellularLocation>
</comment>
<feature type="transmembrane region" description="Helical" evidence="9">
    <location>
        <begin position="241"/>
        <end position="259"/>
    </location>
</feature>
<evidence type="ECO:0000256" key="1">
    <source>
        <dbReference type="ARBA" id="ARBA00004651"/>
    </source>
</evidence>
<dbReference type="HAMAP" id="MF_01464_B">
    <property type="entry name" value="SecF_B"/>
    <property type="match status" value="1"/>
</dbReference>
<evidence type="ECO:0000313" key="12">
    <source>
        <dbReference type="EMBL" id="REG23171.1"/>
    </source>
</evidence>
<dbReference type="GO" id="GO:0005886">
    <property type="term" value="C:plasma membrane"/>
    <property type="evidence" value="ECO:0007669"/>
    <property type="project" value="UniProtKB-SubCell"/>
</dbReference>
<keyword evidence="2 9" id="KW-0813">Transport</keyword>
<dbReference type="InterPro" id="IPR022645">
    <property type="entry name" value="SecD/SecF_bac"/>
</dbReference>
<sequence length="389" mass="42000">MQILKNQTNIDFIGKRKPAIFISTVINLIILVGIAVWGFNLGVDFAGGTVVEVQFNKDLSAADVRKRAEAGGLPDVSVQSIGAANENSFLLRLGGVTQLTEESAAKAQEAIKALGPVKSIYPDLANGIINLRSEQALTAEQIRNAVVGTGTGVEEVRELGQAQAGGFDYQVVASGMADRIRAALMTGLQAGQADFEMRRVEYVGPQVGKQLRNRGVAALLYSMIAILIYVAFRFDFKFGPGALLAMLHDVVMVAGFYLFSRAEFGLTAIAALLTIVGYSVNDTIVIYDRIREDMAKFKGKPFAEVINIAINDTLGRTILTSGVTALSLIGLLIFGVGEIRDFAWAMLVGIIVGTYSTIYIASPLTIWLDEREAARQAREKTRMDQPKTA</sequence>
<dbReference type="Pfam" id="PF02355">
    <property type="entry name" value="SecD_SecF_C"/>
    <property type="match status" value="1"/>
</dbReference>
<dbReference type="PANTHER" id="PTHR30081">
    <property type="entry name" value="PROTEIN-EXPORT MEMBRANE PROTEIN SEC"/>
    <property type="match status" value="1"/>
</dbReference>
<keyword evidence="8 9" id="KW-0472">Membrane</keyword>
<evidence type="ECO:0000256" key="4">
    <source>
        <dbReference type="ARBA" id="ARBA00022692"/>
    </source>
</evidence>
<keyword evidence="7 9" id="KW-0811">Translocation</keyword>
<evidence type="ECO:0000313" key="11">
    <source>
        <dbReference type="EMBL" id="AKJ02623.1"/>
    </source>
</evidence>
<dbReference type="Proteomes" id="UP000035579">
    <property type="component" value="Chromosome"/>
</dbReference>
<evidence type="ECO:0000259" key="10">
    <source>
        <dbReference type="Pfam" id="PF02355"/>
    </source>
</evidence>
<comment type="similarity">
    <text evidence="9">Belongs to the SecD/SecF family. SecF subfamily.</text>
</comment>
<proteinExistence type="inferred from homology"/>
<keyword evidence="4 9" id="KW-0812">Transmembrane</keyword>
<keyword evidence="14" id="KW-1185">Reference proteome</keyword>
<reference evidence="11 13" key="1">
    <citation type="submission" date="2015-05" db="EMBL/GenBank/DDBJ databases">
        <title>Genome assembly of Archangium gephyra DSM 2261.</title>
        <authorList>
            <person name="Sharma G."/>
            <person name="Subramanian S."/>
        </authorList>
    </citation>
    <scope>NUCLEOTIDE SEQUENCE [LARGE SCALE GENOMIC DNA]</scope>
    <source>
        <strain evidence="11 13">DSM 2261</strain>
    </source>
</reference>
<dbReference type="InterPro" id="IPR048634">
    <property type="entry name" value="SecD_SecF_C"/>
</dbReference>
<dbReference type="Proteomes" id="UP000256345">
    <property type="component" value="Unassembled WGS sequence"/>
</dbReference>
<dbReference type="AlphaFoldDB" id="A0AAC8TE90"/>